<dbReference type="OrthoDB" id="9811471at2"/>
<feature type="active site" description="Acyl-ester intermediate" evidence="8">
    <location>
        <position position="171"/>
    </location>
</feature>
<dbReference type="RefSeq" id="WP_004835942.1">
    <property type="nucleotide sequence ID" value="NZ_CAMPNK010000004.1"/>
</dbReference>
<comment type="caution">
    <text evidence="10">The sequence shown here is derived from an EMBL/GenBank/DDBJ whole genome shotgun (WGS) entry which is preliminary data.</text>
</comment>
<dbReference type="NCBIfam" id="TIGR00132">
    <property type="entry name" value="gatA"/>
    <property type="match status" value="1"/>
</dbReference>
<dbReference type="InterPro" id="IPR023631">
    <property type="entry name" value="Amidase_dom"/>
</dbReference>
<keyword evidence="4 8" id="KW-0067">ATP-binding</keyword>
<dbReference type="GO" id="GO:0050567">
    <property type="term" value="F:glutaminyl-tRNA synthase (glutamine-hydrolyzing) activity"/>
    <property type="evidence" value="ECO:0007669"/>
    <property type="project" value="UniProtKB-UniRule"/>
</dbReference>
<dbReference type="InterPro" id="IPR020556">
    <property type="entry name" value="Amidase_CS"/>
</dbReference>
<reference evidence="11" key="1">
    <citation type="submission" date="2016-01" db="EMBL/GenBank/DDBJ databases">
        <authorList>
            <person name="Mitreva M."/>
            <person name="Pepin K.H."/>
            <person name="Mihindukulasuriya K.A."/>
            <person name="Fulton R."/>
            <person name="Fronick C."/>
            <person name="O'Laughlin M."/>
            <person name="Miner T."/>
            <person name="Herter B."/>
            <person name="Rosa B.A."/>
            <person name="Cordes M."/>
            <person name="Tomlinson C."/>
            <person name="Wollam A."/>
            <person name="Palsikar V.B."/>
            <person name="Mardis E.R."/>
            <person name="Wilson R.K."/>
        </authorList>
    </citation>
    <scope>NUCLEOTIDE SEQUENCE [LARGE SCALE GENOMIC DNA]</scope>
    <source>
        <strain evidence="11">MJR8151</strain>
    </source>
</reference>
<evidence type="ECO:0000256" key="7">
    <source>
        <dbReference type="ARBA" id="ARBA00047407"/>
    </source>
</evidence>
<dbReference type="InterPro" id="IPR036928">
    <property type="entry name" value="AS_sf"/>
</dbReference>
<keyword evidence="3 8" id="KW-0547">Nucleotide-binding</keyword>
<comment type="function">
    <text evidence="6 8">Allows the formation of correctly charged Gln-tRNA(Gln) through the transamidation of misacylated Glu-tRNA(Gln) in organisms which lack glutaminyl-tRNA synthetase. The reaction takes place in the presence of glutamine and ATP through an activated gamma-phospho-Glu-tRNA(Gln).</text>
</comment>
<comment type="similarity">
    <text evidence="1 8">Belongs to the amidase family. GatA subfamily.</text>
</comment>
<proteinExistence type="inferred from homology"/>
<evidence type="ECO:0000256" key="4">
    <source>
        <dbReference type="ARBA" id="ARBA00022840"/>
    </source>
</evidence>
<feature type="domain" description="Amidase" evidence="9">
    <location>
        <begin position="24"/>
        <end position="457"/>
    </location>
</feature>
<dbReference type="AlphaFoldDB" id="A0A133KDS6"/>
<evidence type="ECO:0000256" key="8">
    <source>
        <dbReference type="HAMAP-Rule" id="MF_00120"/>
    </source>
</evidence>
<evidence type="ECO:0000256" key="3">
    <source>
        <dbReference type="ARBA" id="ARBA00022741"/>
    </source>
</evidence>
<organism evidence="10 11">
    <name type="scientific">Anaerococcus tetradius</name>
    <dbReference type="NCBI Taxonomy" id="33036"/>
    <lineage>
        <taxon>Bacteria</taxon>
        <taxon>Bacillati</taxon>
        <taxon>Bacillota</taxon>
        <taxon>Tissierellia</taxon>
        <taxon>Tissierellales</taxon>
        <taxon>Peptoniphilaceae</taxon>
        <taxon>Anaerococcus</taxon>
    </lineage>
</organism>
<gene>
    <name evidence="8" type="primary">gatA</name>
    <name evidence="10" type="ORF">HMPREF3200_01268</name>
</gene>
<dbReference type="PATRIC" id="fig|33036.3.peg.1256"/>
<keyword evidence="2 8" id="KW-0436">Ligase</keyword>
<dbReference type="STRING" id="33036.HMPREF3200_01268"/>
<dbReference type="PANTHER" id="PTHR11895">
    <property type="entry name" value="TRANSAMIDASE"/>
    <property type="match status" value="1"/>
</dbReference>
<accession>A0A133KDS6</accession>
<dbReference type="GO" id="GO:0016740">
    <property type="term" value="F:transferase activity"/>
    <property type="evidence" value="ECO:0007669"/>
    <property type="project" value="UniProtKB-KW"/>
</dbReference>
<dbReference type="EMBL" id="LRPM01000047">
    <property type="protein sequence ID" value="KWZ77614.1"/>
    <property type="molecule type" value="Genomic_DNA"/>
</dbReference>
<dbReference type="InterPro" id="IPR000120">
    <property type="entry name" value="Amidase"/>
</dbReference>
<dbReference type="Pfam" id="PF01425">
    <property type="entry name" value="Amidase"/>
    <property type="match status" value="1"/>
</dbReference>
<keyword evidence="10" id="KW-0808">Transferase</keyword>
<dbReference type="GO" id="GO:0030956">
    <property type="term" value="C:glutamyl-tRNA(Gln) amidotransferase complex"/>
    <property type="evidence" value="ECO:0007669"/>
    <property type="project" value="InterPro"/>
</dbReference>
<evidence type="ECO:0000256" key="5">
    <source>
        <dbReference type="ARBA" id="ARBA00022917"/>
    </source>
</evidence>
<dbReference type="SUPFAM" id="SSF75304">
    <property type="entry name" value="Amidase signature (AS) enzymes"/>
    <property type="match status" value="1"/>
</dbReference>
<evidence type="ECO:0000256" key="2">
    <source>
        <dbReference type="ARBA" id="ARBA00022598"/>
    </source>
</evidence>
<evidence type="ECO:0000259" key="9">
    <source>
        <dbReference type="Pfam" id="PF01425"/>
    </source>
</evidence>
<dbReference type="HAMAP" id="MF_00120">
    <property type="entry name" value="GatA"/>
    <property type="match status" value="1"/>
</dbReference>
<keyword evidence="11" id="KW-1185">Reference proteome</keyword>
<comment type="subunit">
    <text evidence="8">Heterotrimer of A, B and C subunits.</text>
</comment>
<evidence type="ECO:0000313" key="10">
    <source>
        <dbReference type="EMBL" id="KWZ77614.1"/>
    </source>
</evidence>
<dbReference type="PANTHER" id="PTHR11895:SF7">
    <property type="entry name" value="GLUTAMYL-TRNA(GLN) AMIDOTRANSFERASE SUBUNIT A, MITOCHONDRIAL"/>
    <property type="match status" value="1"/>
</dbReference>
<dbReference type="GO" id="GO:0005524">
    <property type="term" value="F:ATP binding"/>
    <property type="evidence" value="ECO:0007669"/>
    <property type="project" value="UniProtKB-KW"/>
</dbReference>
<dbReference type="Proteomes" id="UP000070383">
    <property type="component" value="Unassembled WGS sequence"/>
</dbReference>
<keyword evidence="5 8" id="KW-0648">Protein biosynthesis</keyword>
<feature type="active site" description="Charge relay system" evidence="8">
    <location>
        <position position="147"/>
    </location>
</feature>
<evidence type="ECO:0000313" key="11">
    <source>
        <dbReference type="Proteomes" id="UP000070383"/>
    </source>
</evidence>
<dbReference type="InterPro" id="IPR004412">
    <property type="entry name" value="GatA"/>
</dbReference>
<dbReference type="PROSITE" id="PS00571">
    <property type="entry name" value="AMIDASES"/>
    <property type="match status" value="1"/>
</dbReference>
<feature type="active site" description="Charge relay system" evidence="8">
    <location>
        <position position="72"/>
    </location>
</feature>
<evidence type="ECO:0000256" key="1">
    <source>
        <dbReference type="ARBA" id="ARBA00008069"/>
    </source>
</evidence>
<dbReference type="Gene3D" id="3.90.1300.10">
    <property type="entry name" value="Amidase signature (AS) domain"/>
    <property type="match status" value="1"/>
</dbReference>
<comment type="catalytic activity">
    <reaction evidence="7 8">
        <text>L-glutamyl-tRNA(Gln) + L-glutamine + ATP + H2O = L-glutaminyl-tRNA(Gln) + L-glutamate + ADP + phosphate + H(+)</text>
        <dbReference type="Rhea" id="RHEA:17521"/>
        <dbReference type="Rhea" id="RHEA-COMP:9681"/>
        <dbReference type="Rhea" id="RHEA-COMP:9684"/>
        <dbReference type="ChEBI" id="CHEBI:15377"/>
        <dbReference type="ChEBI" id="CHEBI:15378"/>
        <dbReference type="ChEBI" id="CHEBI:29985"/>
        <dbReference type="ChEBI" id="CHEBI:30616"/>
        <dbReference type="ChEBI" id="CHEBI:43474"/>
        <dbReference type="ChEBI" id="CHEBI:58359"/>
        <dbReference type="ChEBI" id="CHEBI:78520"/>
        <dbReference type="ChEBI" id="CHEBI:78521"/>
        <dbReference type="ChEBI" id="CHEBI:456216"/>
        <dbReference type="EC" id="6.3.5.7"/>
    </reaction>
</comment>
<evidence type="ECO:0000256" key="6">
    <source>
        <dbReference type="ARBA" id="ARBA00025295"/>
    </source>
</evidence>
<dbReference type="EC" id="6.3.5.7" evidence="8"/>
<name>A0A133KDS6_9FIRM</name>
<sequence>MNIEQLLSDYKNGKISVEEHIGKTLEKIEDDKLNAYISIDHEGSIERAKELDKKLKSGKKLGKLFGLPIAVKDNISYKNMKMTCASKMLKDFRPLYNASVIENLLAEDAIIVAKTNMDEFAMGGRGKTSYFGPTKNPLDHQRVPGGSSSGSAVAVAQGDVLVALGTDTGGSVRCPASYCNIIGYKPSYSIMSRYGVVSMANTLDQVSLFAKNIEDLRRLADISASADPKDMTSNLEKYNYTFEDYDFSNKKIAYIKTDSSLYEGIEDAVKEDYKIALEALEKLGADLQPIDLNYAKYANPVYNVVMSSEVSSNMSRYDSVRYGYQADSYENVEDLFVKSRSEGLGEEVQRRIALGTMYLSANDDQKIYKKGLKIRTLIKEELEKIFEDYDLIITPTTTNLPPKMDEDIDDPLSDFKADGFNVIVNLSGMCGISVPVRSGISGSVQFIANRFEDNKLLNASEKFLRSINEN</sequence>
<dbReference type="GO" id="GO:0006412">
    <property type="term" value="P:translation"/>
    <property type="evidence" value="ECO:0007669"/>
    <property type="project" value="UniProtKB-UniRule"/>
</dbReference>
<protein>
    <recommendedName>
        <fullName evidence="8">Glutamyl-tRNA(Gln) amidotransferase subunit A</fullName>
        <shortName evidence="8">Glu-ADT subunit A</shortName>
        <ecNumber evidence="8">6.3.5.7</ecNumber>
    </recommendedName>
</protein>